<dbReference type="GO" id="GO:0047464">
    <property type="term" value="F:heparosan-N-sulfate-glucuronate 5-epimerase activity"/>
    <property type="evidence" value="ECO:0007669"/>
    <property type="project" value="InterPro"/>
</dbReference>
<dbReference type="KEGG" id="tsi:TSIB_0196"/>
<sequence>MKKIYSLLLIFLLLMTSYFGSFELSKRTILEKSKDVEDILNENERVVLNNFLKFLSTTNVLFLFSSIESSYPTKIFAKVWKGEESISREQIKILYLTLRANDEYYSKYISPLKSFYPMTFGNKSPYEKVFFAKGDLNTSIPFVHYNFRGLVLYPVSALHWADIYFKNGDTKEVLRILDELKEVIVVKKKNEVEYALFLNYFHFENSSIPWVSGYAQGMGAGLYAKAYQITKNETYLKTAKLLLNSFQIPYKEGGFVVESPYGLWILEYGYNSNELVLNGHIIALQGLYYYWEVTKDPYAKELFDNGTISVAKALPDFDKEGWSLYSNIHGKAMRKYHELHIQLLEWLYEKTKNEIFKGYAERWKKSLKDVR</sequence>
<dbReference type="SUPFAM" id="SSF48208">
    <property type="entry name" value="Six-hairpin glycosidases"/>
    <property type="match status" value="1"/>
</dbReference>
<evidence type="ECO:0000313" key="2">
    <source>
        <dbReference type="EMBL" id="ACS89264.1"/>
    </source>
</evidence>
<dbReference type="Proteomes" id="UP000009079">
    <property type="component" value="Chromosome"/>
</dbReference>
<dbReference type="GO" id="GO:0015012">
    <property type="term" value="P:heparan sulfate proteoglycan biosynthetic process"/>
    <property type="evidence" value="ECO:0007669"/>
    <property type="project" value="InterPro"/>
</dbReference>
<dbReference type="PANTHER" id="PTHR13174:SF3">
    <property type="entry name" value="D-GLUCURONYL C5-EPIMERASE"/>
    <property type="match status" value="1"/>
</dbReference>
<organism evidence="2 3">
    <name type="scientific">Thermococcus sibiricus (strain DSM 12597 / MM 739)</name>
    <dbReference type="NCBI Taxonomy" id="604354"/>
    <lineage>
        <taxon>Archaea</taxon>
        <taxon>Methanobacteriati</taxon>
        <taxon>Methanobacteriota</taxon>
        <taxon>Thermococci</taxon>
        <taxon>Thermococcales</taxon>
        <taxon>Thermococcaceae</taxon>
        <taxon>Thermococcus</taxon>
    </lineage>
</organism>
<evidence type="ECO:0000259" key="1">
    <source>
        <dbReference type="Pfam" id="PF06662"/>
    </source>
</evidence>
<gene>
    <name evidence="2" type="ordered locus">TSIB_0196</name>
</gene>
<proteinExistence type="predicted"/>
<dbReference type="GeneID" id="8095168"/>
<evidence type="ECO:0000313" key="3">
    <source>
        <dbReference type="Proteomes" id="UP000009079"/>
    </source>
</evidence>
<dbReference type="HOGENOM" id="CLU_040765_0_0_2"/>
<dbReference type="InterPro" id="IPR039721">
    <property type="entry name" value="C5-epimerase"/>
</dbReference>
<dbReference type="InterPro" id="IPR008928">
    <property type="entry name" value="6-hairpin_glycosidase_sf"/>
</dbReference>
<protein>
    <submittedName>
        <fullName evidence="2">Putative D-glucuronyl C5-epimerase</fullName>
    </submittedName>
</protein>
<feature type="domain" description="D-glucuronyl C5-epimerase C-terminal" evidence="1">
    <location>
        <begin position="194"/>
        <end position="365"/>
    </location>
</feature>
<name>C6A0W9_THESM</name>
<reference evidence="2 3" key="1">
    <citation type="journal article" date="2009" name="Appl. Environ. Microbiol.">
        <title>Metabolic versatility and indigenous origin of the archaeon Thermococcus sibiricus, isolated from a siberian oil reservoir, as revealed by genome analysis.</title>
        <authorList>
            <person name="Mardanov A.V."/>
            <person name="Ravin N.V."/>
            <person name="Svetlitchnyi V.A."/>
            <person name="Beletsky A.V."/>
            <person name="Miroshnichenko M.L."/>
            <person name="Bonch-Osmolovskaya E.A."/>
            <person name="Skryabin K.G."/>
        </authorList>
    </citation>
    <scope>NUCLEOTIDE SEQUENCE [LARGE SCALE GENOMIC DNA]</scope>
    <source>
        <strain evidence="3">DSM 12597 / MM 739</strain>
    </source>
</reference>
<dbReference type="Pfam" id="PF06662">
    <property type="entry name" value="C5-epim_C"/>
    <property type="match status" value="1"/>
</dbReference>
<dbReference type="eggNOG" id="arCOG07790">
    <property type="taxonomic scope" value="Archaea"/>
</dbReference>
<dbReference type="EMBL" id="CP001463">
    <property type="protein sequence ID" value="ACS89264.1"/>
    <property type="molecule type" value="Genomic_DNA"/>
</dbReference>
<keyword evidence="3" id="KW-1185">Reference proteome</keyword>
<accession>C6A0W9</accession>
<dbReference type="AlphaFoldDB" id="C6A0W9"/>
<dbReference type="STRING" id="604354.TSIB_0196"/>
<dbReference type="PANTHER" id="PTHR13174">
    <property type="entry name" value="D-GLUCURONYL C5-EPIMERASE"/>
    <property type="match status" value="1"/>
</dbReference>
<dbReference type="GO" id="GO:0005975">
    <property type="term" value="P:carbohydrate metabolic process"/>
    <property type="evidence" value="ECO:0007669"/>
    <property type="project" value="InterPro"/>
</dbReference>
<dbReference type="RefSeq" id="WP_012766225.1">
    <property type="nucleotide sequence ID" value="NC_012883.1"/>
</dbReference>
<dbReference type="InterPro" id="IPR010598">
    <property type="entry name" value="C5-epim_C"/>
</dbReference>